<proteinExistence type="predicted"/>
<dbReference type="AlphaFoldDB" id="A0AAD4D5D8"/>
<accession>A0AAD4D5D8</accession>
<keyword evidence="3" id="KW-1185">Reference proteome</keyword>
<reference evidence="2" key="1">
    <citation type="journal article" date="2020" name="Fungal Divers.">
        <title>Resolving the Mortierellaceae phylogeny through synthesis of multi-gene phylogenetics and phylogenomics.</title>
        <authorList>
            <person name="Vandepol N."/>
            <person name="Liber J."/>
            <person name="Desiro A."/>
            <person name="Na H."/>
            <person name="Kennedy M."/>
            <person name="Barry K."/>
            <person name="Grigoriev I.V."/>
            <person name="Miller A.N."/>
            <person name="O'Donnell K."/>
            <person name="Stajich J.E."/>
            <person name="Bonito G."/>
        </authorList>
    </citation>
    <scope>NUCLEOTIDE SEQUENCE</scope>
    <source>
        <strain evidence="2">NRRL 28262</strain>
    </source>
</reference>
<feature type="compositionally biased region" description="Low complexity" evidence="1">
    <location>
        <begin position="28"/>
        <end position="47"/>
    </location>
</feature>
<feature type="region of interest" description="Disordered" evidence="1">
    <location>
        <begin position="1"/>
        <end position="76"/>
    </location>
</feature>
<feature type="compositionally biased region" description="Polar residues" evidence="1">
    <location>
        <begin position="53"/>
        <end position="67"/>
    </location>
</feature>
<organism evidence="2 3">
    <name type="scientific">Linnemannia exigua</name>
    <dbReference type="NCBI Taxonomy" id="604196"/>
    <lineage>
        <taxon>Eukaryota</taxon>
        <taxon>Fungi</taxon>
        <taxon>Fungi incertae sedis</taxon>
        <taxon>Mucoromycota</taxon>
        <taxon>Mortierellomycotina</taxon>
        <taxon>Mortierellomycetes</taxon>
        <taxon>Mortierellales</taxon>
        <taxon>Mortierellaceae</taxon>
        <taxon>Linnemannia</taxon>
    </lineage>
</organism>
<name>A0AAD4D5D8_9FUNG</name>
<evidence type="ECO:0000313" key="2">
    <source>
        <dbReference type="EMBL" id="KAG0268228.1"/>
    </source>
</evidence>
<dbReference type="EMBL" id="JAAAIL010001543">
    <property type="protein sequence ID" value="KAG0268228.1"/>
    <property type="molecule type" value="Genomic_DNA"/>
</dbReference>
<sequence length="387" mass="42771">MPTLRSGNVIIGPYSPLRLRKNTGSTKPNSSPSQPSSLPSPFVQPQQNKDDSIGTSFSHTHESSPPGQDSFFASPDELLLSSASQPSLPFSSLSSSSPPLNYPYSPSFSPSSSFSLSPYSSTPFSQQPSNPEDDPLAILQAFLTRVQLGTEPIFSRGFGSPGRVRNYKDCIRIPNQYLLVPPPPRSETDKEENYKKHVLKEVYDGNNPALFETNVILTVEKQDAEEYNTIALNSLPGTLETFGIDRKPCADWKLKAFKLQSPHTGSGRPPLVLKLKIGMPIILLQDVYDGECDLPAGTRLIVRAFRQNFILARVAFPTASSNVLVARNTNQIIIRRQPYRERTGLRQSASNVWYTRLQFPIKRAFALAMDDVPEGVTFEGVGLDLKI</sequence>
<protein>
    <submittedName>
        <fullName evidence="2">Uncharacterized protein</fullName>
    </submittedName>
</protein>
<evidence type="ECO:0000256" key="1">
    <source>
        <dbReference type="SAM" id="MobiDB-lite"/>
    </source>
</evidence>
<comment type="caution">
    <text evidence="2">The sequence shown here is derived from an EMBL/GenBank/DDBJ whole genome shotgun (WGS) entry which is preliminary data.</text>
</comment>
<gene>
    <name evidence="2" type="ORF">BGZ95_002549</name>
</gene>
<evidence type="ECO:0000313" key="3">
    <source>
        <dbReference type="Proteomes" id="UP001194580"/>
    </source>
</evidence>
<dbReference type="Proteomes" id="UP001194580">
    <property type="component" value="Unassembled WGS sequence"/>
</dbReference>